<comment type="caution">
    <text evidence="5">The sequence shown here is derived from an EMBL/GenBank/DDBJ whole genome shotgun (WGS) entry which is preliminary data.</text>
</comment>
<dbReference type="PANTHER" id="PTHR44846">
    <property type="entry name" value="MANNOSYL-D-GLYCERATE TRANSPORT/METABOLISM SYSTEM REPRESSOR MNGR-RELATED"/>
    <property type="match status" value="1"/>
</dbReference>
<dbReference type="PROSITE" id="PS50949">
    <property type="entry name" value="HTH_GNTR"/>
    <property type="match status" value="1"/>
</dbReference>
<protein>
    <submittedName>
        <fullName evidence="5">Mannosyl-D-glycerate transport/metabolism system repressor MngR</fullName>
    </submittedName>
</protein>
<proteinExistence type="predicted"/>
<dbReference type="SMART" id="SM00345">
    <property type="entry name" value="HTH_GNTR"/>
    <property type="match status" value="1"/>
</dbReference>
<dbReference type="RefSeq" id="WP_183277557.1">
    <property type="nucleotide sequence ID" value="NZ_BLZR01000001.1"/>
</dbReference>
<gene>
    <name evidence="5" type="ORF">bsdtw1_02200</name>
</gene>
<dbReference type="InterPro" id="IPR050679">
    <property type="entry name" value="Bact_HTH_transcr_reg"/>
</dbReference>
<feature type="domain" description="HTH gntR-type" evidence="4">
    <location>
        <begin position="1"/>
        <end position="68"/>
    </location>
</feature>
<evidence type="ECO:0000256" key="1">
    <source>
        <dbReference type="ARBA" id="ARBA00023015"/>
    </source>
</evidence>
<evidence type="ECO:0000313" key="6">
    <source>
        <dbReference type="Proteomes" id="UP000580568"/>
    </source>
</evidence>
<keyword evidence="2" id="KW-0238">DNA-binding</keyword>
<dbReference type="Gene3D" id="1.10.10.10">
    <property type="entry name" value="Winged helix-like DNA-binding domain superfamily/Winged helix DNA-binding domain"/>
    <property type="match status" value="1"/>
</dbReference>
<dbReference type="InterPro" id="IPR036390">
    <property type="entry name" value="WH_DNA-bd_sf"/>
</dbReference>
<keyword evidence="1" id="KW-0805">Transcription regulation</keyword>
<dbReference type="GO" id="GO:0045892">
    <property type="term" value="P:negative regulation of DNA-templated transcription"/>
    <property type="evidence" value="ECO:0007669"/>
    <property type="project" value="TreeGrafter"/>
</dbReference>
<dbReference type="InterPro" id="IPR011663">
    <property type="entry name" value="UTRA"/>
</dbReference>
<dbReference type="Gene3D" id="3.40.1410.10">
    <property type="entry name" value="Chorismate lyase-like"/>
    <property type="match status" value="1"/>
</dbReference>
<dbReference type="PANTHER" id="PTHR44846:SF1">
    <property type="entry name" value="MANNOSYL-D-GLYCERATE TRANSPORT_METABOLISM SYSTEM REPRESSOR MNGR-RELATED"/>
    <property type="match status" value="1"/>
</dbReference>
<dbReference type="Pfam" id="PF00392">
    <property type="entry name" value="GntR"/>
    <property type="match status" value="1"/>
</dbReference>
<accession>A0A6V8SFW1</accession>
<dbReference type="SUPFAM" id="SSF46785">
    <property type="entry name" value="Winged helix' DNA-binding domain"/>
    <property type="match status" value="1"/>
</dbReference>
<dbReference type="AlphaFoldDB" id="A0A6V8SFW1"/>
<sequence length="229" mass="26680">MKSKEIIDDLISKIISGEMPASSKIPSETQLSIKYDCNRHTIRKVIDHLIERNYLTKNSSGLTYVMDFTAYDNNNLFITSLSDHHIAKNIKSDVHKFELVTAPDDICEHLNIESGSKAWYIIRVRYVNSNLHHLEEIYMPYSIFSNLTVKDCESSLLTYIESQYDFRISHSIRNISCVKLNNEENSLLDLPKDTLVMQVTNTGYLTNGRVYEYSLTKTRENRLTYYCRR</sequence>
<dbReference type="SUPFAM" id="SSF64288">
    <property type="entry name" value="Chorismate lyase-like"/>
    <property type="match status" value="1"/>
</dbReference>
<evidence type="ECO:0000256" key="3">
    <source>
        <dbReference type="ARBA" id="ARBA00023163"/>
    </source>
</evidence>
<keyword evidence="6" id="KW-1185">Reference proteome</keyword>
<reference evidence="5 6" key="1">
    <citation type="submission" date="2020-07" db="EMBL/GenBank/DDBJ databases">
        <title>A new beta-1,3-glucan-decomposing anaerobic bacterium isolated from anoxic soil subjected to biological soil disinfestation.</title>
        <authorList>
            <person name="Ueki A."/>
            <person name="Tonouchi A."/>
        </authorList>
    </citation>
    <scope>NUCLEOTIDE SEQUENCE [LARGE SCALE GENOMIC DNA]</scope>
    <source>
        <strain evidence="5 6">TW1</strain>
    </source>
</reference>
<dbReference type="InterPro" id="IPR000524">
    <property type="entry name" value="Tscrpt_reg_HTH_GntR"/>
</dbReference>
<evidence type="ECO:0000256" key="2">
    <source>
        <dbReference type="ARBA" id="ARBA00023125"/>
    </source>
</evidence>
<name>A0A6V8SFW1_9CLOT</name>
<evidence type="ECO:0000259" key="4">
    <source>
        <dbReference type="PROSITE" id="PS50949"/>
    </source>
</evidence>
<dbReference type="GO" id="GO:0003677">
    <property type="term" value="F:DNA binding"/>
    <property type="evidence" value="ECO:0007669"/>
    <property type="project" value="UniProtKB-KW"/>
</dbReference>
<keyword evidence="3" id="KW-0804">Transcription</keyword>
<organism evidence="5 6">
    <name type="scientific">Clostridium fungisolvens</name>
    <dbReference type="NCBI Taxonomy" id="1604897"/>
    <lineage>
        <taxon>Bacteria</taxon>
        <taxon>Bacillati</taxon>
        <taxon>Bacillota</taxon>
        <taxon>Clostridia</taxon>
        <taxon>Eubacteriales</taxon>
        <taxon>Clostridiaceae</taxon>
        <taxon>Clostridium</taxon>
    </lineage>
</organism>
<dbReference type="SMART" id="SM00866">
    <property type="entry name" value="UTRA"/>
    <property type="match status" value="1"/>
</dbReference>
<dbReference type="CDD" id="cd07377">
    <property type="entry name" value="WHTH_GntR"/>
    <property type="match status" value="1"/>
</dbReference>
<dbReference type="InterPro" id="IPR028978">
    <property type="entry name" value="Chorismate_lyase_/UTRA_dom_sf"/>
</dbReference>
<evidence type="ECO:0000313" key="5">
    <source>
        <dbReference type="EMBL" id="GFP76104.1"/>
    </source>
</evidence>
<dbReference type="EMBL" id="BLZR01000001">
    <property type="protein sequence ID" value="GFP76104.1"/>
    <property type="molecule type" value="Genomic_DNA"/>
</dbReference>
<dbReference type="Proteomes" id="UP000580568">
    <property type="component" value="Unassembled WGS sequence"/>
</dbReference>
<dbReference type="GO" id="GO:0003700">
    <property type="term" value="F:DNA-binding transcription factor activity"/>
    <property type="evidence" value="ECO:0007669"/>
    <property type="project" value="InterPro"/>
</dbReference>
<dbReference type="InterPro" id="IPR036388">
    <property type="entry name" value="WH-like_DNA-bd_sf"/>
</dbReference>
<dbReference type="Pfam" id="PF07702">
    <property type="entry name" value="UTRA"/>
    <property type="match status" value="1"/>
</dbReference>